<dbReference type="InterPro" id="IPR050057">
    <property type="entry name" value="Prokaryotic/Mito_RF"/>
</dbReference>
<dbReference type="InterPro" id="IPR005139">
    <property type="entry name" value="PCRF"/>
</dbReference>
<keyword evidence="5" id="KW-1185">Reference proteome</keyword>
<dbReference type="Gene3D" id="3.30.70.1660">
    <property type="match status" value="1"/>
</dbReference>
<feature type="compositionally biased region" description="Basic residues" evidence="2">
    <location>
        <begin position="110"/>
        <end position="121"/>
    </location>
</feature>
<dbReference type="InterPro" id="IPR045853">
    <property type="entry name" value="Pep_chain_release_fac_I_sf"/>
</dbReference>
<comment type="caution">
    <text evidence="4">The sequence shown here is derived from an EMBL/GenBank/DDBJ whole genome shotgun (WGS) entry which is preliminary data.</text>
</comment>
<feature type="compositionally biased region" description="Basic and acidic residues" evidence="2">
    <location>
        <begin position="130"/>
        <end position="153"/>
    </location>
</feature>
<evidence type="ECO:0000259" key="3">
    <source>
        <dbReference type="SMART" id="SM00937"/>
    </source>
</evidence>
<keyword evidence="1" id="KW-0488">Methylation</keyword>
<dbReference type="AlphaFoldDB" id="A0A1R1X5R9"/>
<dbReference type="GO" id="GO:0006415">
    <property type="term" value="P:translational termination"/>
    <property type="evidence" value="ECO:0007669"/>
    <property type="project" value="InterPro"/>
</dbReference>
<dbReference type="Gene3D" id="6.10.140.1950">
    <property type="match status" value="1"/>
</dbReference>
<evidence type="ECO:0000313" key="5">
    <source>
        <dbReference type="Proteomes" id="UP000187429"/>
    </source>
</evidence>
<dbReference type="SUPFAM" id="SSF75620">
    <property type="entry name" value="Release factor"/>
    <property type="match status" value="1"/>
</dbReference>
<dbReference type="SMART" id="SM00937">
    <property type="entry name" value="PCRF"/>
    <property type="match status" value="1"/>
</dbReference>
<evidence type="ECO:0000256" key="1">
    <source>
        <dbReference type="ARBA" id="ARBA00022481"/>
    </source>
</evidence>
<evidence type="ECO:0000256" key="2">
    <source>
        <dbReference type="SAM" id="MobiDB-lite"/>
    </source>
</evidence>
<gene>
    <name evidence="4" type="ORF">AYI69_g10429</name>
</gene>
<reference evidence="5" key="1">
    <citation type="submission" date="2017-01" db="EMBL/GenBank/DDBJ databases">
        <authorList>
            <person name="Wang Y."/>
            <person name="White M."/>
            <person name="Kvist S."/>
            <person name="Moncalvo J.-M."/>
        </authorList>
    </citation>
    <scope>NUCLEOTIDE SEQUENCE [LARGE SCALE GENOMIC DNA]</scope>
    <source>
        <strain evidence="5">ID-206-W2</strain>
    </source>
</reference>
<name>A0A1R1X5R9_9FUNG</name>
<dbReference type="OrthoDB" id="2019491at2759"/>
<dbReference type="PANTHER" id="PTHR43804">
    <property type="entry name" value="LD18447P"/>
    <property type="match status" value="1"/>
</dbReference>
<proteinExistence type="predicted"/>
<sequence>MELDDLVELYNDEQPEMRDLIQEDMDELVDRIISTESDLIKELIPKDSVDENDVILEIRAGTGGSEASLFAGEILEMYKKYCLLHRWKLIPLSSVEENGMVRGATSSSNRKPRYQTQRHKNGFVPGVRKGRPEREHDGQRGAADAHSERDSCREPGGAVAAAQQGEGDEDFDGEAVRAGAEEDPGSAARGA</sequence>
<feature type="region of interest" description="Disordered" evidence="2">
    <location>
        <begin position="101"/>
        <end position="191"/>
    </location>
</feature>
<dbReference type="EMBL" id="LSSM01006824">
    <property type="protein sequence ID" value="OMJ09986.1"/>
    <property type="molecule type" value="Genomic_DNA"/>
</dbReference>
<dbReference type="Proteomes" id="UP000187429">
    <property type="component" value="Unassembled WGS sequence"/>
</dbReference>
<dbReference type="PANTHER" id="PTHR43804:SF7">
    <property type="entry name" value="LD18447P"/>
    <property type="match status" value="1"/>
</dbReference>
<dbReference type="Pfam" id="PF03462">
    <property type="entry name" value="PCRF"/>
    <property type="match status" value="1"/>
</dbReference>
<organism evidence="4 5">
    <name type="scientific">Smittium culicis</name>
    <dbReference type="NCBI Taxonomy" id="133412"/>
    <lineage>
        <taxon>Eukaryota</taxon>
        <taxon>Fungi</taxon>
        <taxon>Fungi incertae sedis</taxon>
        <taxon>Zoopagomycota</taxon>
        <taxon>Kickxellomycotina</taxon>
        <taxon>Harpellomycetes</taxon>
        <taxon>Harpellales</taxon>
        <taxon>Legeriomycetaceae</taxon>
        <taxon>Smittium</taxon>
    </lineage>
</organism>
<protein>
    <submittedName>
        <fullName evidence="4">Peptide chain release factor 1</fullName>
    </submittedName>
</protein>
<accession>A0A1R1X5R9</accession>
<evidence type="ECO:0000313" key="4">
    <source>
        <dbReference type="EMBL" id="OMJ09986.1"/>
    </source>
</evidence>
<feature type="domain" description="Peptide chain release factor" evidence="3">
    <location>
        <begin position="8"/>
        <end position="103"/>
    </location>
</feature>
<feature type="compositionally biased region" description="Low complexity" evidence="2">
    <location>
        <begin position="156"/>
        <end position="165"/>
    </location>
</feature>